<accession>A0ABQ3N9U0</accession>
<comment type="caution">
    <text evidence="2">The sequence shown here is derived from an EMBL/GenBank/DDBJ whole genome shotgun (WGS) entry which is preliminary data.</text>
</comment>
<protein>
    <submittedName>
        <fullName evidence="2">Uncharacterized protein</fullName>
    </submittedName>
</protein>
<dbReference type="Proteomes" id="UP000637074">
    <property type="component" value="Unassembled WGS sequence"/>
</dbReference>
<feature type="transmembrane region" description="Helical" evidence="1">
    <location>
        <begin position="40"/>
        <end position="61"/>
    </location>
</feature>
<dbReference type="EMBL" id="BNDS01000006">
    <property type="protein sequence ID" value="GHH98336.1"/>
    <property type="molecule type" value="Genomic_DNA"/>
</dbReference>
<name>A0ABQ3N9U0_9BACI</name>
<evidence type="ECO:0000313" key="2">
    <source>
        <dbReference type="EMBL" id="GHH98336.1"/>
    </source>
</evidence>
<keyword evidence="3" id="KW-1185">Reference proteome</keyword>
<keyword evidence="1" id="KW-0812">Transmembrane</keyword>
<keyword evidence="1" id="KW-1133">Transmembrane helix</keyword>
<feature type="transmembrane region" description="Helical" evidence="1">
    <location>
        <begin position="12"/>
        <end position="34"/>
    </location>
</feature>
<organism evidence="2 3">
    <name type="scientific">Neobacillus kokaensis</name>
    <dbReference type="NCBI Taxonomy" id="2759023"/>
    <lineage>
        <taxon>Bacteria</taxon>
        <taxon>Bacillati</taxon>
        <taxon>Bacillota</taxon>
        <taxon>Bacilli</taxon>
        <taxon>Bacillales</taxon>
        <taxon>Bacillaceae</taxon>
        <taxon>Neobacillus</taxon>
    </lineage>
</organism>
<keyword evidence="1" id="KW-0472">Membrane</keyword>
<proteinExistence type="predicted"/>
<reference evidence="2 3" key="1">
    <citation type="journal article" date="2022" name="Int. J. Syst. Evol. Microbiol.">
        <title>Neobacillus kokaensis sp. nov., isolated from soil.</title>
        <authorList>
            <person name="Yuki K."/>
            <person name="Matsubara H."/>
            <person name="Yamaguchi S."/>
        </authorList>
    </citation>
    <scope>NUCLEOTIDE SEQUENCE [LARGE SCALE GENOMIC DNA]</scope>
    <source>
        <strain evidence="2 3">LOB 377</strain>
    </source>
</reference>
<evidence type="ECO:0000256" key="1">
    <source>
        <dbReference type="SAM" id="Phobius"/>
    </source>
</evidence>
<sequence>MKINDYYRDAAHLNLNSSIAALFLISILVAVNLSFFQNEIIFTLTIPFFLYSFFCFQLYLLRKRQAMTINRNMGARWIKEKEQSFFSASHLLVLYDQTQGPSLHFYYPDGHLAGNIKKYHPKGVRKLNLTKFYILYNSNNKAIACFRVKGKKIEVFDKERIYLGCLKKTKLKWLKCTRELFDSKGNCIGSVVGSSIFMDEKLVDQENMQVLRLRRGWMPVEWSLLFPEPNTPVLSFSGKLSVQDKLLRMSFLINEYFMER</sequence>
<gene>
    <name evidence="2" type="ORF">AM1BK_18790</name>
</gene>
<evidence type="ECO:0000313" key="3">
    <source>
        <dbReference type="Proteomes" id="UP000637074"/>
    </source>
</evidence>
<dbReference type="RefSeq" id="WP_191272069.1">
    <property type="nucleotide sequence ID" value="NZ_BNDS01000006.1"/>
</dbReference>